<reference evidence="2 3" key="1">
    <citation type="journal article" date="2024" name="BMC Genomics">
        <title>De novo assembly and annotation of Popillia japonica's genome with initial clues to its potential as an invasive pest.</title>
        <authorList>
            <person name="Cucini C."/>
            <person name="Boschi S."/>
            <person name="Funari R."/>
            <person name="Cardaioli E."/>
            <person name="Iannotti N."/>
            <person name="Marturano G."/>
            <person name="Paoli F."/>
            <person name="Bruttini M."/>
            <person name="Carapelli A."/>
            <person name="Frati F."/>
            <person name="Nardi F."/>
        </authorList>
    </citation>
    <scope>NUCLEOTIDE SEQUENCE [LARGE SCALE GENOMIC DNA]</scope>
    <source>
        <strain evidence="2">DMR45628</strain>
    </source>
</reference>
<organism evidence="2 3">
    <name type="scientific">Popillia japonica</name>
    <name type="common">Japanese beetle</name>
    <dbReference type="NCBI Taxonomy" id="7064"/>
    <lineage>
        <taxon>Eukaryota</taxon>
        <taxon>Metazoa</taxon>
        <taxon>Ecdysozoa</taxon>
        <taxon>Arthropoda</taxon>
        <taxon>Hexapoda</taxon>
        <taxon>Insecta</taxon>
        <taxon>Pterygota</taxon>
        <taxon>Neoptera</taxon>
        <taxon>Endopterygota</taxon>
        <taxon>Coleoptera</taxon>
        <taxon>Polyphaga</taxon>
        <taxon>Scarabaeiformia</taxon>
        <taxon>Scarabaeidae</taxon>
        <taxon>Rutelinae</taxon>
        <taxon>Popillia</taxon>
    </lineage>
</organism>
<dbReference type="EMBL" id="JASPKY010000460">
    <property type="protein sequence ID" value="KAK9696178.1"/>
    <property type="molecule type" value="Genomic_DNA"/>
</dbReference>
<accession>A0AAW1J091</accession>
<sequence length="95" mass="10778">MVVSRNLAKSCEFKQTLDDNLRDQFVSGLHNEVSKQRLFSEKKLNYVSAYNLARDMEAAEKCNGHMHHMLSVHRHGRPFSGSGATRSTGKEAAKW</sequence>
<dbReference type="AlphaFoldDB" id="A0AAW1J091"/>
<proteinExistence type="predicted"/>
<evidence type="ECO:0000313" key="3">
    <source>
        <dbReference type="Proteomes" id="UP001458880"/>
    </source>
</evidence>
<dbReference type="Proteomes" id="UP001458880">
    <property type="component" value="Unassembled WGS sequence"/>
</dbReference>
<evidence type="ECO:0000313" key="2">
    <source>
        <dbReference type="EMBL" id="KAK9696178.1"/>
    </source>
</evidence>
<comment type="caution">
    <text evidence="2">The sequence shown here is derived from an EMBL/GenBank/DDBJ whole genome shotgun (WGS) entry which is preliminary data.</text>
</comment>
<name>A0AAW1J091_POPJA</name>
<feature type="region of interest" description="Disordered" evidence="1">
    <location>
        <begin position="73"/>
        <end position="95"/>
    </location>
</feature>
<gene>
    <name evidence="2" type="ORF">QE152_g32079</name>
</gene>
<protein>
    <submittedName>
        <fullName evidence="2">Uncharacterized protein</fullName>
    </submittedName>
</protein>
<evidence type="ECO:0000256" key="1">
    <source>
        <dbReference type="SAM" id="MobiDB-lite"/>
    </source>
</evidence>
<keyword evidence="3" id="KW-1185">Reference proteome</keyword>